<reference evidence="3 4" key="1">
    <citation type="submission" date="2019-02" db="EMBL/GenBank/DDBJ databases">
        <title>Deep-cultivation of Planctomycetes and their phenomic and genomic characterization uncovers novel biology.</title>
        <authorList>
            <person name="Wiegand S."/>
            <person name="Jogler M."/>
            <person name="Boedeker C."/>
            <person name="Pinto D."/>
            <person name="Vollmers J."/>
            <person name="Rivas-Marin E."/>
            <person name="Kohn T."/>
            <person name="Peeters S.H."/>
            <person name="Heuer A."/>
            <person name="Rast P."/>
            <person name="Oberbeckmann S."/>
            <person name="Bunk B."/>
            <person name="Jeske O."/>
            <person name="Meyerdierks A."/>
            <person name="Storesund J.E."/>
            <person name="Kallscheuer N."/>
            <person name="Luecker S."/>
            <person name="Lage O.M."/>
            <person name="Pohl T."/>
            <person name="Merkel B.J."/>
            <person name="Hornburger P."/>
            <person name="Mueller R.-W."/>
            <person name="Bruemmer F."/>
            <person name="Labrenz M."/>
            <person name="Spormann A.M."/>
            <person name="Op den Camp H."/>
            <person name="Overmann J."/>
            <person name="Amann R."/>
            <person name="Jetten M.S.M."/>
            <person name="Mascher T."/>
            <person name="Medema M.H."/>
            <person name="Devos D.P."/>
            <person name="Kaster A.-K."/>
            <person name="Ovreas L."/>
            <person name="Rohde M."/>
            <person name="Galperin M.Y."/>
            <person name="Jogler C."/>
        </authorList>
    </citation>
    <scope>NUCLEOTIDE SEQUENCE [LARGE SCALE GENOMIC DNA]</scope>
    <source>
        <strain evidence="3 4">HG15A2</strain>
    </source>
</reference>
<dbReference type="Proteomes" id="UP000319852">
    <property type="component" value="Chromosome"/>
</dbReference>
<sequence precursor="true">MNQTVSTILIPFLLVSQSLFSVPHSHAGTSVNEPDGHAAKAHVHWSWGNHDADGESSPASDDEHEHDSDAVYAGDTQFLNDARTGKVSQPELSIDCFVFDSACIVEATTASSILRSRQPAPETLRPKCARYLQLLSIRC</sequence>
<organism evidence="3 4">
    <name type="scientific">Adhaeretor mobilis</name>
    <dbReference type="NCBI Taxonomy" id="1930276"/>
    <lineage>
        <taxon>Bacteria</taxon>
        <taxon>Pseudomonadati</taxon>
        <taxon>Planctomycetota</taxon>
        <taxon>Planctomycetia</taxon>
        <taxon>Pirellulales</taxon>
        <taxon>Lacipirellulaceae</taxon>
        <taxon>Adhaeretor</taxon>
    </lineage>
</organism>
<dbReference type="AlphaFoldDB" id="A0A517MWK1"/>
<evidence type="ECO:0000256" key="2">
    <source>
        <dbReference type="SAM" id="SignalP"/>
    </source>
</evidence>
<dbReference type="KEGG" id="amob:HG15A2_25820"/>
<accession>A0A517MWK1</accession>
<evidence type="ECO:0000256" key="1">
    <source>
        <dbReference type="SAM" id="MobiDB-lite"/>
    </source>
</evidence>
<dbReference type="EMBL" id="CP036263">
    <property type="protein sequence ID" value="QDS99260.1"/>
    <property type="molecule type" value="Genomic_DNA"/>
</dbReference>
<name>A0A517MWK1_9BACT</name>
<gene>
    <name evidence="3" type="ORF">HG15A2_25820</name>
</gene>
<proteinExistence type="predicted"/>
<evidence type="ECO:0000313" key="4">
    <source>
        <dbReference type="Proteomes" id="UP000319852"/>
    </source>
</evidence>
<feature type="chain" id="PRO_5021793724" evidence="2">
    <location>
        <begin position="28"/>
        <end position="139"/>
    </location>
</feature>
<feature type="signal peptide" evidence="2">
    <location>
        <begin position="1"/>
        <end position="27"/>
    </location>
</feature>
<protein>
    <submittedName>
        <fullName evidence="3">Uncharacterized protein</fullName>
    </submittedName>
</protein>
<keyword evidence="2" id="KW-0732">Signal</keyword>
<feature type="region of interest" description="Disordered" evidence="1">
    <location>
        <begin position="29"/>
        <end position="75"/>
    </location>
</feature>
<keyword evidence="4" id="KW-1185">Reference proteome</keyword>
<evidence type="ECO:0000313" key="3">
    <source>
        <dbReference type="EMBL" id="QDS99260.1"/>
    </source>
</evidence>